<evidence type="ECO:0000313" key="3">
    <source>
        <dbReference type="EMBL" id="JAV58070.1"/>
    </source>
</evidence>
<feature type="compositionally biased region" description="Acidic residues" evidence="1">
    <location>
        <begin position="37"/>
        <end position="47"/>
    </location>
</feature>
<dbReference type="InterPro" id="IPR011701">
    <property type="entry name" value="MFS"/>
</dbReference>
<dbReference type="GO" id="GO:0008028">
    <property type="term" value="F:monocarboxylic acid transmembrane transporter activity"/>
    <property type="evidence" value="ECO:0007669"/>
    <property type="project" value="TreeGrafter"/>
</dbReference>
<feature type="transmembrane region" description="Helical" evidence="2">
    <location>
        <begin position="218"/>
        <end position="238"/>
    </location>
</feature>
<feature type="region of interest" description="Disordered" evidence="1">
    <location>
        <begin position="1"/>
        <end position="47"/>
    </location>
</feature>
<name>A0A1Y1KD00_PHOPY</name>
<keyword evidence="2" id="KW-1133">Transmembrane helix</keyword>
<dbReference type="Gene3D" id="1.20.1250.20">
    <property type="entry name" value="MFS general substrate transporter like domains"/>
    <property type="match status" value="2"/>
</dbReference>
<dbReference type="InterPro" id="IPR050327">
    <property type="entry name" value="Proton-linked_MCT"/>
</dbReference>
<evidence type="ECO:0000313" key="4">
    <source>
        <dbReference type="EMBL" id="KAB0802053.1"/>
    </source>
</evidence>
<dbReference type="EMBL" id="GEZM01088608">
    <property type="protein sequence ID" value="JAV58070.1"/>
    <property type="molecule type" value="Transcribed_RNA"/>
</dbReference>
<feature type="transmembrane region" description="Helical" evidence="2">
    <location>
        <begin position="477"/>
        <end position="499"/>
    </location>
</feature>
<evidence type="ECO:0000256" key="1">
    <source>
        <dbReference type="SAM" id="MobiDB-lite"/>
    </source>
</evidence>
<reference evidence="4" key="3">
    <citation type="submission" date="2019-08" db="EMBL/GenBank/DDBJ databases">
        <authorList>
            <consortium name="Photinus pyralis genome working group"/>
            <person name="Fallon T.R."/>
            <person name="Sander Lower S.E."/>
            <person name="Weng J.-K."/>
        </authorList>
    </citation>
    <scope>NUCLEOTIDE SEQUENCE</scope>
    <source>
        <strain evidence="4">1611_PpyrPB1</strain>
        <tissue evidence="4">Whole body</tissue>
    </source>
</reference>
<keyword evidence="5" id="KW-1185">Reference proteome</keyword>
<dbReference type="PANTHER" id="PTHR11360">
    <property type="entry name" value="MONOCARBOXYLATE TRANSPORTER"/>
    <property type="match status" value="1"/>
</dbReference>
<feature type="transmembrane region" description="Helical" evidence="2">
    <location>
        <begin position="543"/>
        <end position="564"/>
    </location>
</feature>
<feature type="transmembrane region" description="Helical" evidence="2">
    <location>
        <begin position="635"/>
        <end position="657"/>
    </location>
</feature>
<dbReference type="InParanoid" id="A0A1Y1KD00"/>
<reference evidence="3" key="1">
    <citation type="journal article" date="2016" name="Sci. Rep.">
        <title>Molecular characterization of firefly nuptial gifts: a multi-omics approach sheds light on postcopulatory sexual selection.</title>
        <authorList>
            <person name="Al-Wathiqui N."/>
            <person name="Fallon T.R."/>
            <person name="South A."/>
            <person name="Weng J.K."/>
            <person name="Lewis S.M."/>
        </authorList>
    </citation>
    <scope>NUCLEOTIDE SEQUENCE</scope>
</reference>
<feature type="transmembrane region" description="Helical" evidence="2">
    <location>
        <begin position="186"/>
        <end position="212"/>
    </location>
</feature>
<evidence type="ECO:0000313" key="5">
    <source>
        <dbReference type="Proteomes" id="UP000327044"/>
    </source>
</evidence>
<protein>
    <recommendedName>
        <fullName evidence="6">Major facilitator superfamily (MFS) profile domain-containing protein</fullName>
    </recommendedName>
</protein>
<feature type="compositionally biased region" description="Polar residues" evidence="1">
    <location>
        <begin position="1"/>
        <end position="10"/>
    </location>
</feature>
<accession>A0A1Y1KD00</accession>
<feature type="transmembrane region" description="Helical" evidence="2">
    <location>
        <begin position="100"/>
        <end position="120"/>
    </location>
</feature>
<gene>
    <name evidence="4" type="ORF">PPYR_04239</name>
</gene>
<feature type="transmembrane region" description="Helical" evidence="2">
    <location>
        <begin position="158"/>
        <end position="179"/>
    </location>
</feature>
<feature type="transmembrane region" description="Helical" evidence="2">
    <location>
        <begin position="58"/>
        <end position="80"/>
    </location>
</feature>
<dbReference type="OrthoDB" id="6509908at2759"/>
<dbReference type="Proteomes" id="UP000327044">
    <property type="component" value="Unassembled WGS sequence"/>
</dbReference>
<feature type="transmembrane region" description="Helical" evidence="2">
    <location>
        <begin position="603"/>
        <end position="623"/>
    </location>
</feature>
<dbReference type="EMBL" id="VVIM01000002">
    <property type="protein sequence ID" value="KAB0802053.1"/>
    <property type="molecule type" value="Genomic_DNA"/>
</dbReference>
<dbReference type="FunCoup" id="A0A1Y1KD00">
    <property type="interactions" value="113"/>
</dbReference>
<proteinExistence type="predicted"/>
<keyword evidence="2" id="KW-0812">Transmembrane</keyword>
<dbReference type="SUPFAM" id="SSF103473">
    <property type="entry name" value="MFS general substrate transporter"/>
    <property type="match status" value="1"/>
</dbReference>
<dbReference type="Pfam" id="PF07690">
    <property type="entry name" value="MFS_1"/>
    <property type="match status" value="2"/>
</dbReference>
<evidence type="ECO:0000256" key="2">
    <source>
        <dbReference type="SAM" id="Phobius"/>
    </source>
</evidence>
<keyword evidence="2" id="KW-0472">Membrane</keyword>
<reference evidence="4 5" key="2">
    <citation type="journal article" date="2018" name="Elife">
        <title>Firefly genomes illuminate parallel origins of bioluminescence in beetles.</title>
        <authorList>
            <person name="Fallon T.R."/>
            <person name="Lower S.E."/>
            <person name="Chang C.H."/>
            <person name="Bessho-Uehara M."/>
            <person name="Martin G.J."/>
            <person name="Bewick A.J."/>
            <person name="Behringer M."/>
            <person name="Debat H.J."/>
            <person name="Wong I."/>
            <person name="Day J.C."/>
            <person name="Suvorov A."/>
            <person name="Silva C.J."/>
            <person name="Stanger-Hall K.F."/>
            <person name="Hall D.W."/>
            <person name="Schmitz R.J."/>
            <person name="Nelson D.R."/>
            <person name="Lewis S.M."/>
            <person name="Shigenobu S."/>
            <person name="Bybee S.M."/>
            <person name="Larracuente A.M."/>
            <person name="Oba Y."/>
            <person name="Weng J.K."/>
        </authorList>
    </citation>
    <scope>NUCLEOTIDE SEQUENCE [LARGE SCALE GENOMIC DNA]</scope>
    <source>
        <strain evidence="4">1611_PpyrPB1</strain>
        <tissue evidence="4">Whole body</tissue>
    </source>
</reference>
<dbReference type="AlphaFoldDB" id="A0A1Y1KD00"/>
<organism evidence="3">
    <name type="scientific">Photinus pyralis</name>
    <name type="common">Common eastern firefly</name>
    <name type="synonym">Lampyris pyralis</name>
    <dbReference type="NCBI Taxonomy" id="7054"/>
    <lineage>
        <taxon>Eukaryota</taxon>
        <taxon>Metazoa</taxon>
        <taxon>Ecdysozoa</taxon>
        <taxon>Arthropoda</taxon>
        <taxon>Hexapoda</taxon>
        <taxon>Insecta</taxon>
        <taxon>Pterygota</taxon>
        <taxon>Neoptera</taxon>
        <taxon>Endopterygota</taxon>
        <taxon>Coleoptera</taxon>
        <taxon>Polyphaga</taxon>
        <taxon>Elateriformia</taxon>
        <taxon>Elateroidea</taxon>
        <taxon>Lampyridae</taxon>
        <taxon>Lampyrinae</taxon>
        <taxon>Photinus</taxon>
    </lineage>
</organism>
<sequence>MSPNGVSNGEENGYLPISKTETENNTQLPTESNENSESLDSDEQSDDAEIVVPPDGGWGWVVVIASFLCNMVVDGIVYAFGMFLEDISKEFDVSEAKVSLVGSLLSGFYLMVGPFTSALANRYGFRLVAIVGSVLSAIVFGLSYFATDIIYLCVVYGIIGGIGFGLIYVPAVITVGFYFEKFRALATGIAVCGSGAGTFVFAPLCAALIKTIGWRCTIIAQALMILTCILFASTFRPVKPTKLKNLKNKDEQEKPELVMDSSKLNPNTRMKMETALANMKAVSSHSLNENQATIPKMLGVSNNAAYPTAAQVWKTDKVYHTISVPHRGAQVYKDKRPSIPFITITKEKEREDEQTTGTTPLLDQDDGLKPIVMTNRRHTMGERRPKLADGSDLVRRRGTLTVHDNRPLYRDDIFFGASLTRLPQYTSQSSLAYNLSVTRPPTKHEIEEEAEEECRFCPESIRRPLATMLDISLLKSISFLILATSGLLTMLGFFVPFVYSKHRAVINGMDEHKAIWLISTLGIANTIGRVVSGMISSFPKVNVLLVNNVAISIGGIATILSGLSQSTEYQYAYAIIFGLSMSCFASLRPILVVDLVGLDRLTNAFGIILLFQGVAACAGAPMAGEFFKVTGSYDASFYLSGSLILASAVICYPLGIISRWEKRKLGITEEKSVAV</sequence>
<feature type="transmembrane region" description="Helical" evidence="2">
    <location>
        <begin position="127"/>
        <end position="146"/>
    </location>
</feature>
<feature type="transmembrane region" description="Helical" evidence="2">
    <location>
        <begin position="514"/>
        <end position="531"/>
    </location>
</feature>
<dbReference type="InterPro" id="IPR036259">
    <property type="entry name" value="MFS_trans_sf"/>
</dbReference>
<feature type="transmembrane region" description="Helical" evidence="2">
    <location>
        <begin position="570"/>
        <end position="591"/>
    </location>
</feature>
<dbReference type="PANTHER" id="PTHR11360:SF238">
    <property type="entry name" value="SD10469P"/>
    <property type="match status" value="1"/>
</dbReference>
<evidence type="ECO:0008006" key="6">
    <source>
        <dbReference type="Google" id="ProtNLM"/>
    </source>
</evidence>